<accession>A0A6A2W2M8</accession>
<evidence type="ECO:0000313" key="1">
    <source>
        <dbReference type="EMBL" id="KAB8296526.1"/>
    </source>
</evidence>
<evidence type="ECO:0000313" key="2">
    <source>
        <dbReference type="Proteomes" id="UP000440041"/>
    </source>
</evidence>
<comment type="caution">
    <text evidence="1">The sequence shown here is derived from an EMBL/GenBank/DDBJ whole genome shotgun (WGS) entry which is preliminary data.</text>
</comment>
<keyword evidence="2" id="KW-1185">Reference proteome</keyword>
<protein>
    <submittedName>
        <fullName evidence="1">Uncharacterized protein</fullName>
    </submittedName>
</protein>
<sequence length="56" mass="6540">MNLFHAYMRVLQTKRRSSTARLYRHVIALVKKAIRMPLSKAMTMESPLTRPAEQLP</sequence>
<dbReference type="AlphaFoldDB" id="A0A6A2W2M8"/>
<name>A0A6A2W2M8_9BIFI</name>
<organism evidence="1 2">
    <name type="scientific">Bifidobacterium apri</name>
    <dbReference type="NCBI Taxonomy" id="1769423"/>
    <lineage>
        <taxon>Bacteria</taxon>
        <taxon>Bacillati</taxon>
        <taxon>Actinomycetota</taxon>
        <taxon>Actinomycetes</taxon>
        <taxon>Bifidobacteriales</taxon>
        <taxon>Bifidobacteriaceae</taxon>
        <taxon>Bifidobacterium</taxon>
    </lineage>
</organism>
<proteinExistence type="predicted"/>
<reference evidence="1 2" key="1">
    <citation type="submission" date="2019-09" db="EMBL/GenBank/DDBJ databases">
        <title>Characterization of the phylogenetic diversity of two novel species belonging to the genus Bifidobacterium: Bifidobacterium cebidarum sp. nov. and Bifidobacterium leontopitheci sp. nov.</title>
        <authorList>
            <person name="Lugli G.A."/>
            <person name="Duranti S."/>
            <person name="Milani C."/>
            <person name="Turroni F."/>
            <person name="Ventura M."/>
        </authorList>
    </citation>
    <scope>NUCLEOTIDE SEQUENCE [LARGE SCALE GENOMIC DNA]</scope>
    <source>
        <strain evidence="1 2">DSM 100238</strain>
    </source>
</reference>
<gene>
    <name evidence="1" type="ORF">DSM100238_1550</name>
</gene>
<dbReference type="EMBL" id="WBSO01000013">
    <property type="protein sequence ID" value="KAB8296526.1"/>
    <property type="molecule type" value="Genomic_DNA"/>
</dbReference>
<dbReference type="Proteomes" id="UP000440041">
    <property type="component" value="Unassembled WGS sequence"/>
</dbReference>